<dbReference type="PROSITE" id="PS51257">
    <property type="entry name" value="PROKAR_LIPOPROTEIN"/>
    <property type="match status" value="1"/>
</dbReference>
<feature type="signal peptide" evidence="1">
    <location>
        <begin position="1"/>
        <end position="19"/>
    </location>
</feature>
<evidence type="ECO:0000259" key="2">
    <source>
        <dbReference type="Pfam" id="PF20243"/>
    </source>
</evidence>
<evidence type="ECO:0000313" key="3">
    <source>
        <dbReference type="EMBL" id="SFW59970.1"/>
    </source>
</evidence>
<keyword evidence="4" id="KW-1185">Reference proteome</keyword>
<dbReference type="STRING" id="76595.SAMN05660313_02693"/>
<keyword evidence="1" id="KW-0732">Signal</keyword>
<sequence length="276" mass="29573">MKTNILKSILVSFSLIALASCSSDDDGEMDNVNPGMVTIEFDSNFAGNELTIGNANTANTNGEALTVTRFNYIVSNIVLIDEDGMEYTYPKENSYFIISEDSNDALADNTSIVLNDVPAGKYTAIKFGVGVDKEKYDQGLSGAGDFWDAAQEYDMTWSWAAGYKYINFEGTYTSATITDEAYKVHLGRASDEVTNYTETTINVPSGSAIIVNEDMAPEVHVTTDASALLTASEAVSLEAYGNAIMGGEGAVKVATNVPLVFAVDHVHNNEAGNSSH</sequence>
<accession>A0A1K1QJ65</accession>
<dbReference type="Pfam" id="PF20243">
    <property type="entry name" value="MbnP"/>
    <property type="match status" value="1"/>
</dbReference>
<dbReference type="InterPro" id="IPR046863">
    <property type="entry name" value="MbnP-like_dom"/>
</dbReference>
<gene>
    <name evidence="3" type="ORF">SAMN05660313_02693</name>
</gene>
<protein>
    <recommendedName>
        <fullName evidence="2">Copper-binding protein MbnP-like domain-containing protein</fullName>
    </recommendedName>
</protein>
<organism evidence="3 4">
    <name type="scientific">Cellulophaga fucicola</name>
    <dbReference type="NCBI Taxonomy" id="76595"/>
    <lineage>
        <taxon>Bacteria</taxon>
        <taxon>Pseudomonadati</taxon>
        <taxon>Bacteroidota</taxon>
        <taxon>Flavobacteriia</taxon>
        <taxon>Flavobacteriales</taxon>
        <taxon>Flavobacteriaceae</taxon>
        <taxon>Cellulophaga</taxon>
    </lineage>
</organism>
<dbReference type="RefSeq" id="WP_072304324.1">
    <property type="nucleotide sequence ID" value="NZ_FPIY01000004.1"/>
</dbReference>
<dbReference type="Proteomes" id="UP000183257">
    <property type="component" value="Unassembled WGS sequence"/>
</dbReference>
<evidence type="ECO:0000313" key="4">
    <source>
        <dbReference type="Proteomes" id="UP000183257"/>
    </source>
</evidence>
<proteinExistence type="predicted"/>
<name>A0A1K1QJ65_9FLAO</name>
<feature type="domain" description="Copper-binding protein MbnP-like" evidence="2">
    <location>
        <begin position="35"/>
        <end position="232"/>
    </location>
</feature>
<dbReference type="EMBL" id="FPIY01000004">
    <property type="protein sequence ID" value="SFW59970.1"/>
    <property type="molecule type" value="Genomic_DNA"/>
</dbReference>
<evidence type="ECO:0000256" key="1">
    <source>
        <dbReference type="SAM" id="SignalP"/>
    </source>
</evidence>
<feature type="chain" id="PRO_5013244648" description="Copper-binding protein MbnP-like domain-containing protein" evidence="1">
    <location>
        <begin position="20"/>
        <end position="276"/>
    </location>
</feature>
<reference evidence="4" key="1">
    <citation type="submission" date="2016-11" db="EMBL/GenBank/DDBJ databases">
        <authorList>
            <person name="Varghese N."/>
            <person name="Submissions S."/>
        </authorList>
    </citation>
    <scope>NUCLEOTIDE SEQUENCE [LARGE SCALE GENOMIC DNA]</scope>
    <source>
        <strain evidence="4">DSM 24786</strain>
    </source>
</reference>
<dbReference type="OrthoDB" id="1422031at2"/>
<dbReference type="AlphaFoldDB" id="A0A1K1QJ65"/>